<reference evidence="4 5" key="1">
    <citation type="journal article" date="2013" name="Genome Announc.">
        <title>Complete genome sequence of Simiduia agarivorans SA1(T), a marine bacterium able to degrade a variety of polysaccharides.</title>
        <authorList>
            <person name="Lin S.Y."/>
            <person name="Shieh W.Y."/>
            <person name="Chen J.S."/>
            <person name="Tang S.L."/>
        </authorList>
    </citation>
    <scope>NUCLEOTIDE SEQUENCE [LARGE SCALE GENOMIC DNA]</scope>
    <source>
        <strain evidence="5">DSM 21679 / JCM 13881 / BCRC 17597 / SA1</strain>
    </source>
</reference>
<dbReference type="GO" id="GO:0016491">
    <property type="term" value="F:oxidoreductase activity"/>
    <property type="evidence" value="ECO:0007669"/>
    <property type="project" value="InterPro"/>
</dbReference>
<dbReference type="KEGG" id="saga:M5M_01425"/>
<dbReference type="EMBL" id="CP003746">
    <property type="protein sequence ID" value="AFU97512.1"/>
    <property type="molecule type" value="Genomic_DNA"/>
</dbReference>
<dbReference type="InterPro" id="IPR008254">
    <property type="entry name" value="Flavodoxin/NO_synth"/>
</dbReference>
<accession>K4KU60</accession>
<evidence type="ECO:0000313" key="4">
    <source>
        <dbReference type="EMBL" id="AFU97512.1"/>
    </source>
</evidence>
<dbReference type="InterPro" id="IPR005025">
    <property type="entry name" value="FMN_Rdtase-like_dom"/>
</dbReference>
<organism evidence="4 5">
    <name type="scientific">Simiduia agarivorans (strain DSM 21679 / JCM 13881 / BCRC 17597 / SA1)</name>
    <dbReference type="NCBI Taxonomy" id="1117647"/>
    <lineage>
        <taxon>Bacteria</taxon>
        <taxon>Pseudomonadati</taxon>
        <taxon>Pseudomonadota</taxon>
        <taxon>Gammaproteobacteria</taxon>
        <taxon>Cellvibrionales</taxon>
        <taxon>Cellvibrionaceae</taxon>
        <taxon>Simiduia</taxon>
    </lineage>
</organism>
<evidence type="ECO:0000313" key="5">
    <source>
        <dbReference type="Proteomes" id="UP000000466"/>
    </source>
</evidence>
<dbReference type="Proteomes" id="UP000000466">
    <property type="component" value="Chromosome"/>
</dbReference>
<protein>
    <submittedName>
        <fullName evidence="4">Flavodoxin</fullName>
    </submittedName>
</protein>
<keyword evidence="2" id="KW-0288">FMN</keyword>
<feature type="domain" description="Flavodoxin-like" evidence="3">
    <location>
        <begin position="8"/>
        <end position="155"/>
    </location>
</feature>
<name>K4KU60_SIMAS</name>
<dbReference type="OrthoDB" id="5736081at2"/>
<proteinExistence type="predicted"/>
<dbReference type="Pfam" id="PF03358">
    <property type="entry name" value="FMN_red"/>
    <property type="match status" value="1"/>
</dbReference>
<dbReference type="SUPFAM" id="SSF52218">
    <property type="entry name" value="Flavoproteins"/>
    <property type="match status" value="1"/>
</dbReference>
<dbReference type="eggNOG" id="COG0655">
    <property type="taxonomic scope" value="Bacteria"/>
</dbReference>
<keyword evidence="1" id="KW-0285">Flavoprotein</keyword>
<dbReference type="InterPro" id="IPR029039">
    <property type="entry name" value="Flavoprotein-like_sf"/>
</dbReference>
<dbReference type="PROSITE" id="PS50902">
    <property type="entry name" value="FLAVODOXIN_LIKE"/>
    <property type="match status" value="1"/>
</dbReference>
<evidence type="ECO:0000256" key="2">
    <source>
        <dbReference type="ARBA" id="ARBA00022643"/>
    </source>
</evidence>
<dbReference type="Gene3D" id="3.40.50.360">
    <property type="match status" value="1"/>
</dbReference>
<gene>
    <name evidence="4" type="ordered locus">M5M_01425</name>
</gene>
<dbReference type="AlphaFoldDB" id="K4KU60"/>
<evidence type="ECO:0000259" key="3">
    <source>
        <dbReference type="PROSITE" id="PS50902"/>
    </source>
</evidence>
<dbReference type="GO" id="GO:0010181">
    <property type="term" value="F:FMN binding"/>
    <property type="evidence" value="ECO:0007669"/>
    <property type="project" value="InterPro"/>
</dbReference>
<sequence length="155" mass="16582">MAIEQKNILIVYHTQTGNTGQLARAAERGVQAEPGCAVQCLMAADASLDHLLWCHGVLLGTPENFGYMSGMLKDFFDRTYYPAEPYQLNKPYALFISAGNDGSGAAREVARIAKGYPLVPVAEPLICRGEITPQHLAEAEALGQAMAAGLALGIF</sequence>
<dbReference type="HOGENOM" id="CLU_141001_1_0_6"/>
<keyword evidence="5" id="KW-1185">Reference proteome</keyword>
<dbReference type="STRING" id="1117647.M5M_01425"/>
<evidence type="ECO:0000256" key="1">
    <source>
        <dbReference type="ARBA" id="ARBA00022630"/>
    </source>
</evidence>